<dbReference type="GO" id="GO:0016616">
    <property type="term" value="F:oxidoreductase activity, acting on the CH-OH group of donors, NAD or NADP as acceptor"/>
    <property type="evidence" value="ECO:0007669"/>
    <property type="project" value="TreeGrafter"/>
</dbReference>
<evidence type="ECO:0000313" key="4">
    <source>
        <dbReference type="EMBL" id="KAA8499495.1"/>
    </source>
</evidence>
<dbReference type="OrthoDB" id="2735536at2759"/>
<dbReference type="InterPro" id="IPR036291">
    <property type="entry name" value="NAD(P)-bd_dom_sf"/>
</dbReference>
<evidence type="ECO:0000256" key="1">
    <source>
        <dbReference type="ARBA" id="ARBA00023002"/>
    </source>
</evidence>
<dbReference type="PANTHER" id="PTHR10366:SF564">
    <property type="entry name" value="STEROL-4-ALPHA-CARBOXYLATE 3-DEHYDROGENASE, DECARBOXYLATING"/>
    <property type="match status" value="1"/>
</dbReference>
<dbReference type="Pfam" id="PF01370">
    <property type="entry name" value="Epimerase"/>
    <property type="match status" value="1"/>
</dbReference>
<dbReference type="FunFam" id="3.40.50.720:FF:000336">
    <property type="entry name" value="Aldehyde reductase"/>
    <property type="match status" value="1"/>
</dbReference>
<proteinExistence type="inferred from homology"/>
<comment type="similarity">
    <text evidence="2">Belongs to the NAD(P)-dependent epimerase/dehydratase family. Dihydroflavonol-4-reductase subfamily.</text>
</comment>
<dbReference type="AlphaFoldDB" id="A0A5J4Z859"/>
<feature type="domain" description="NAD-dependent epimerase/dehydratase" evidence="3">
    <location>
        <begin position="6"/>
        <end position="248"/>
    </location>
</feature>
<reference evidence="5" key="1">
    <citation type="journal article" date="2019" name="Nat. Commun.">
        <title>Expansion of phycobilisome linker gene families in mesophilic red algae.</title>
        <authorList>
            <person name="Lee J."/>
            <person name="Kim D."/>
            <person name="Bhattacharya D."/>
            <person name="Yoon H.S."/>
        </authorList>
    </citation>
    <scope>NUCLEOTIDE SEQUENCE [LARGE SCALE GENOMIC DNA]</scope>
    <source>
        <strain evidence="5">CCMP 1328</strain>
    </source>
</reference>
<dbReference type="Proteomes" id="UP000324585">
    <property type="component" value="Unassembled WGS sequence"/>
</dbReference>
<evidence type="ECO:0000259" key="3">
    <source>
        <dbReference type="Pfam" id="PF01370"/>
    </source>
</evidence>
<dbReference type="CDD" id="cd05227">
    <property type="entry name" value="AR_SDR_e"/>
    <property type="match status" value="1"/>
</dbReference>
<evidence type="ECO:0000256" key="2">
    <source>
        <dbReference type="ARBA" id="ARBA00023445"/>
    </source>
</evidence>
<dbReference type="PANTHER" id="PTHR10366">
    <property type="entry name" value="NAD DEPENDENT EPIMERASE/DEHYDRATASE"/>
    <property type="match status" value="1"/>
</dbReference>
<gene>
    <name evidence="4" type="ORF">FVE85_7080</name>
</gene>
<dbReference type="Gene3D" id="3.40.50.720">
    <property type="entry name" value="NAD(P)-binding Rossmann-like Domain"/>
    <property type="match status" value="1"/>
</dbReference>
<protein>
    <submittedName>
        <fullName evidence="4">Putative oxidoreductase</fullName>
    </submittedName>
</protein>
<dbReference type="InterPro" id="IPR050425">
    <property type="entry name" value="NAD(P)_dehydrat-like"/>
</dbReference>
<keyword evidence="1" id="KW-0560">Oxidoreductase</keyword>
<dbReference type="OMA" id="KNEECWA"/>
<name>A0A5J4Z859_PORPP</name>
<dbReference type="EMBL" id="VRMN01000001">
    <property type="protein sequence ID" value="KAA8499495.1"/>
    <property type="molecule type" value="Genomic_DNA"/>
</dbReference>
<keyword evidence="5" id="KW-1185">Reference proteome</keyword>
<evidence type="ECO:0000313" key="5">
    <source>
        <dbReference type="Proteomes" id="UP000324585"/>
    </source>
</evidence>
<comment type="caution">
    <text evidence="4">The sequence shown here is derived from an EMBL/GenBank/DDBJ whole genome shotgun (WGS) entry which is preliminary data.</text>
</comment>
<accession>A0A5J4Z859</accession>
<organism evidence="4 5">
    <name type="scientific">Porphyridium purpureum</name>
    <name type="common">Red alga</name>
    <name type="synonym">Porphyridium cruentum</name>
    <dbReference type="NCBI Taxonomy" id="35688"/>
    <lineage>
        <taxon>Eukaryota</taxon>
        <taxon>Rhodophyta</taxon>
        <taxon>Bangiophyceae</taxon>
        <taxon>Porphyridiales</taxon>
        <taxon>Porphyridiaceae</taxon>
        <taxon>Porphyridium</taxon>
    </lineage>
</organism>
<sequence length="357" mass="39379">MPSEKVLLTGASGFIALEILYQLQELGQYQVRGTVRDASNEKKCKPVREVFPNPRYPLELVEADLSSDKGWEEAVKGVTYILHTASPFVMRVKHEDDLIVPAREGTLRVLRAAAKEPSVKRVILTSSCASIGYGHPDHKNERIYGPDDWSVPANVDAYTKSKTLAEKAAWDFVKDNKDHQFELCTINPALVVGEFRGSAGTSLNMMRDIVTGALPFVAPIGIGMVDVKDVGAAHILAMTKGVPGQRYILAADSAWFADIIAVCRAEFEPLGYTKIPSFQPPFWLVKLASFFVADAKSVVLTWGEKPMFDHSKTEQDLGLEFRDWKAAVIAAVHCLIRNGEIPATEGYKAKYPDLVKA</sequence>
<dbReference type="InterPro" id="IPR001509">
    <property type="entry name" value="Epimerase_deHydtase"/>
</dbReference>
<dbReference type="SUPFAM" id="SSF51735">
    <property type="entry name" value="NAD(P)-binding Rossmann-fold domains"/>
    <property type="match status" value="1"/>
</dbReference>